<dbReference type="Pfam" id="PF13306">
    <property type="entry name" value="LRR_5"/>
    <property type="match status" value="1"/>
</dbReference>
<evidence type="ECO:0000256" key="1">
    <source>
        <dbReference type="ARBA" id="ARBA00022737"/>
    </source>
</evidence>
<organism evidence="3 4">
    <name type="scientific">Slackia heliotrinireducens (strain ATCC 29202 / DSM 20476 / NCTC 11029 / RHS 1)</name>
    <name type="common">Peptococcus heliotrinreducens</name>
    <dbReference type="NCBI Taxonomy" id="471855"/>
    <lineage>
        <taxon>Bacteria</taxon>
        <taxon>Bacillati</taxon>
        <taxon>Actinomycetota</taxon>
        <taxon>Coriobacteriia</taxon>
        <taxon>Eggerthellales</taxon>
        <taxon>Eggerthellaceae</taxon>
        <taxon>Slackia</taxon>
    </lineage>
</organism>
<evidence type="ECO:0000256" key="2">
    <source>
        <dbReference type="PROSITE-ProRule" id="PRU00591"/>
    </source>
</evidence>
<dbReference type="Pfam" id="PF19127">
    <property type="entry name" value="Choline_bind_3"/>
    <property type="match status" value="2"/>
</dbReference>
<name>C7N5P1_SLAHD</name>
<feature type="repeat" description="Cell wall-binding" evidence="2">
    <location>
        <begin position="496"/>
        <end position="515"/>
    </location>
</feature>
<gene>
    <name evidence="3" type="ordered locus">Shel_11960</name>
</gene>
<feature type="repeat" description="Cell wall-binding" evidence="2">
    <location>
        <begin position="476"/>
        <end position="495"/>
    </location>
</feature>
<dbReference type="STRING" id="471855.Shel_11960"/>
<dbReference type="Gene3D" id="3.80.10.10">
    <property type="entry name" value="Ribonuclease Inhibitor"/>
    <property type="match status" value="1"/>
</dbReference>
<dbReference type="Proteomes" id="UP000002026">
    <property type="component" value="Chromosome"/>
</dbReference>
<dbReference type="Gene3D" id="2.10.270.10">
    <property type="entry name" value="Cholin Binding"/>
    <property type="match status" value="3"/>
</dbReference>
<keyword evidence="4" id="KW-1185">Reference proteome</keyword>
<dbReference type="RefSeq" id="WP_012798329.1">
    <property type="nucleotide sequence ID" value="NC_013165.1"/>
</dbReference>
<evidence type="ECO:0000313" key="4">
    <source>
        <dbReference type="Proteomes" id="UP000002026"/>
    </source>
</evidence>
<reference evidence="3 4" key="1">
    <citation type="journal article" date="2009" name="Stand. Genomic Sci.">
        <title>Complete genome sequence of Slackia heliotrinireducens type strain (RHS 1).</title>
        <authorList>
            <person name="Pukall R."/>
            <person name="Lapidus A."/>
            <person name="Nolan M."/>
            <person name="Copeland A."/>
            <person name="Glavina Del Rio T."/>
            <person name="Lucas S."/>
            <person name="Chen F."/>
            <person name="Tice H."/>
            <person name="Cheng J.F."/>
            <person name="Chertkov O."/>
            <person name="Bruce D."/>
            <person name="Goodwin L."/>
            <person name="Kuske C."/>
            <person name="Brettin T."/>
            <person name="Detter J.C."/>
            <person name="Han C."/>
            <person name="Pitluck S."/>
            <person name="Pati A."/>
            <person name="Mavrommatis K."/>
            <person name="Ivanova N."/>
            <person name="Ovchinnikova G."/>
            <person name="Chen A."/>
            <person name="Palaniappan K."/>
            <person name="Schneider S."/>
            <person name="Rohde M."/>
            <person name="Chain P."/>
            <person name="D'haeseleer P."/>
            <person name="Goker M."/>
            <person name="Bristow J."/>
            <person name="Eisen J.A."/>
            <person name="Markowitz V."/>
            <person name="Kyrpides N.C."/>
            <person name="Klenk H.P."/>
            <person name="Hugenholtz P."/>
        </authorList>
    </citation>
    <scope>NUCLEOTIDE SEQUENCE [LARGE SCALE GENOMIC DNA]</scope>
    <source>
        <strain evidence="4">ATCC 29202 / DSM 20476 / NCTC 11029 / RHS 1</strain>
    </source>
</reference>
<dbReference type="HOGENOM" id="CLU_471647_0_0_11"/>
<evidence type="ECO:0000313" key="3">
    <source>
        <dbReference type="EMBL" id="ACV22226.1"/>
    </source>
</evidence>
<dbReference type="EMBL" id="CP001684">
    <property type="protein sequence ID" value="ACV22226.1"/>
    <property type="molecule type" value="Genomic_DNA"/>
</dbReference>
<dbReference type="InterPro" id="IPR018337">
    <property type="entry name" value="Cell_wall/Cho-bd_repeat"/>
</dbReference>
<dbReference type="Pfam" id="PF01473">
    <property type="entry name" value="Choline_bind_1"/>
    <property type="match status" value="1"/>
</dbReference>
<proteinExistence type="predicted"/>
<dbReference type="eggNOG" id="COG5263">
    <property type="taxonomic scope" value="Bacteria"/>
</dbReference>
<keyword evidence="1" id="KW-0677">Repeat</keyword>
<dbReference type="SUPFAM" id="SSF69360">
    <property type="entry name" value="Cell wall binding repeat"/>
    <property type="match status" value="1"/>
</dbReference>
<dbReference type="KEGG" id="shi:Shel_11960"/>
<sequence>MLRTSVIPPWKNALARQEVKSAPWRAMLAMLACMVAIACAVCSAQPREAYAAWEQRTDPTINEYIKSGLNSDGTVDAFVEIDFDDVGYANSNSGLADAYDHRALYVQFCYRSAVSSQDPEYSQEYEAGFCPYYYIPESLLGGTFWIEIEDYSYSRTYVSEPITVNPSGDDGGNLRWSFSPASRTLTISGVGDMTEFEGETPWMGMYHDTDAVVIEDGVTSIGDYAFYGFEGLRLVDVPKSVTSIGTRAFWLCGHDLVIRGYAGTEAAHFAHDSGRLFDCVDGDLGAMTIDLTAGGVTYDYSSAKKAAPNSTFYSLSWTDLNGDELIDWRPSDTGDDDDGYDLDKDGNVDVTESWKDARYVTFKKAPACSLEGSVTYKLTPERRYLAASLNPEGYFHSELTVVLSYKQGWNKVDGSWYYMTDAKGTKAKGWKAIGGRWYFFDKSSGAMRTGWLKDGGTYYYLAPAKTSAGDPQGAMLKGWQKVGGKWYYLGTDGKMVTGWKTIGGKQYCFKPSGAMAAGEWYGGWWLSGSGAWTYPYKGSWKQSSKGWWFGDTSGWYAKNQTLKINDKNYTFNSAGYMV</sequence>
<accession>C7N5P1</accession>
<dbReference type="InterPro" id="IPR032675">
    <property type="entry name" value="LRR_dom_sf"/>
</dbReference>
<dbReference type="InterPro" id="IPR026906">
    <property type="entry name" value="LRR_5"/>
</dbReference>
<dbReference type="AlphaFoldDB" id="C7N5P1"/>
<dbReference type="PROSITE" id="PS51170">
    <property type="entry name" value="CW"/>
    <property type="match status" value="2"/>
</dbReference>
<protein>
    <submittedName>
        <fullName evidence="3">Putative cell wall binding protein</fullName>
    </submittedName>
</protein>